<keyword evidence="5" id="KW-1133">Transmembrane helix</keyword>
<dbReference type="Gene3D" id="3.30.200.20">
    <property type="entry name" value="Phosphorylase Kinase, domain 1"/>
    <property type="match status" value="1"/>
</dbReference>
<evidence type="ECO:0000256" key="3">
    <source>
        <dbReference type="ARBA" id="ARBA00022840"/>
    </source>
</evidence>
<protein>
    <submittedName>
        <fullName evidence="7">Protein serine/threonine kinase, putative</fullName>
        <ecNumber evidence="7">2.7.11.25</ecNumber>
    </submittedName>
</protein>
<dbReference type="InterPro" id="IPR053215">
    <property type="entry name" value="TKL_Ser/Thr_kinase"/>
</dbReference>
<proteinExistence type="predicted"/>
<dbReference type="GO" id="GO:0005524">
    <property type="term" value="F:ATP binding"/>
    <property type="evidence" value="ECO:0007669"/>
    <property type="project" value="UniProtKB-UniRule"/>
</dbReference>
<evidence type="ECO:0000313" key="8">
    <source>
        <dbReference type="Proteomes" id="UP000014680"/>
    </source>
</evidence>
<dbReference type="InterPro" id="IPR011009">
    <property type="entry name" value="Kinase-like_dom_sf"/>
</dbReference>
<keyword evidence="7" id="KW-0808">Transferase</keyword>
<dbReference type="Gene3D" id="2.10.220.10">
    <property type="entry name" value="Hormone Receptor, Insulin-like Growth Factor Receptor 1, Chain A, domain 2"/>
    <property type="match status" value="1"/>
</dbReference>
<sequence>MLYLKNYSKLTMKENSYFQINSGITATGNSSLTFKDNSLLNTSLQINLYDIVKIILKDNSNLQMGSVNIITGTLNMYNNTSITTSGTSIINCSILKLFDKNTSLFMTDNSKINIYIYCSLNGNISLTNQAILTVNGKLSIKNEGTTTMNDNTKIEANQCSLSSNKFEMNGNATLSCQDKLEINSLFVLKDNSNVSVKGDVILSDDTQIYIMGHSAITTNGNVVVGGQSYIFKTLNMNESSIFKIIGTLVTDYNTTLIMQGNSMINSTQFITFCGNSSVFLNDNCTLKTHDSIFMNGNSSLEMNGTALIETQNNLYVTDNSTLLMDQYSKMYIGGFVKIHDDFEYQPPTDTQKYYKGGLKVYQGASLTSSNVTIIKGNLFISGISDHKEDIPKIEVDNFGCANGFVFFGQDSLIITHTNVNLSLCILDVFSRTIRDIPLFITRNFDQRNFTITTTNDFDLIYTDNVYSGSINGMSKLLNGKLTRMGSSEKIFCHLNKVDLSTKRWNYKEPYCPLENDVDWYITPLYNVTSMLIENTTKSDTMVLKRHQKQAELYSDESATIFDTQISFYKTDNFVVGILANKVTEISTMNLSKNVLFISETNLYHEGITFRAALNKNYILTPILYPNCEYPLMYNKTNHSCYSTIECSDTNCKYCPLDTRYCVQCHSSYSLESGKCVNITNCLYTKANRCLSCSKGYHLQTNGTCSLINNCAIIEFDGKCQLCNYNKQLININGYCIEKDSNISISSEHTIVSCNKGFYINSSTCKNCTDTNVNSLWCENGKTTKCQSTSEMTPNGKCDIKICDNKNESNVRCSVDIPDCLYTTNNKCFYLTKTQSCERCDDNLSKLTNDYFLTNYKCETNDNIKYKCNSFSKDGGCVIWKNGYYRVGLDCYDCDVKCETCNNNNTCLSCNSTNYRTKSGKCLPQSCLVGCDNVTSDGCLKCSEHYFQINGNECEKCDENCKTCSSQTICVTCSSDMVISSNDKCLNLISISKCLEITNSQCTKCKFWNSPNLEGKCCETKVVWWVILISVLIIIVIFVVMFIVIVLIIRTILAHLHQKEVEKTTTIFAMKSSNVNFILLCGGISVQSKEIDFNSDIEEMPVNEETKQTFCVGNSSKNVVKIQFTISSKNNKLTIRFDPEIVVLKSGFACEFSIYLTPQCTCHITDIIQIVSKNIKNGKECYNSITIIGVTKQSTRLDYDELIEEKKLGEGSFGVVFKGTFRGNTVAIKKMKNSNDDNKLMKEFEKEVAMLDKFRNEYIVHFYGAVFIPSHICMVSEFAEYGSLQELIKHKKGDEVDMKLRVKMLLDAAKGILYLHTNGILHRDIKPDNILVFSIELNDDVNAKLTDFGSARNVNMMMTNMTFTKGIGTPVYMAFEILNKQHYKKPADVFSFAITMYETISWKDPYPEEKFKFPWKIAEIISSGKRLKRIDSIPVNLFNFINNSWQQDAKNRIQIEVVVETIKTYFDDN</sequence>
<evidence type="ECO:0000259" key="6">
    <source>
        <dbReference type="PROSITE" id="PS50011"/>
    </source>
</evidence>
<evidence type="ECO:0000313" key="7">
    <source>
        <dbReference type="EMBL" id="ELP92829.1"/>
    </source>
</evidence>
<keyword evidence="2 4" id="KW-0547">Nucleotide-binding</keyword>
<keyword evidence="8" id="KW-1185">Reference proteome</keyword>
<dbReference type="EC" id="2.7.11.25" evidence="7"/>
<dbReference type="SUPFAM" id="SSF56112">
    <property type="entry name" value="Protein kinase-like (PK-like)"/>
    <property type="match status" value="1"/>
</dbReference>
<evidence type="ECO:0000256" key="5">
    <source>
        <dbReference type="SAM" id="Phobius"/>
    </source>
</evidence>
<dbReference type="PROSITE" id="PS00108">
    <property type="entry name" value="PROTEIN_KINASE_ST"/>
    <property type="match status" value="1"/>
</dbReference>
<reference evidence="7 8" key="1">
    <citation type="submission" date="2012-10" db="EMBL/GenBank/DDBJ databases">
        <authorList>
            <person name="Zafar N."/>
            <person name="Inman J."/>
            <person name="Hall N."/>
            <person name="Lorenzi H."/>
            <person name="Caler E."/>
        </authorList>
    </citation>
    <scope>NUCLEOTIDE SEQUENCE [LARGE SCALE GENOMIC DNA]</scope>
    <source>
        <strain evidence="7 8">IP1</strain>
    </source>
</reference>
<dbReference type="InterPro" id="IPR006212">
    <property type="entry name" value="Furin_repeat"/>
</dbReference>
<dbReference type="PANTHER" id="PTHR45756">
    <property type="entry name" value="PALMITOYLTRANSFERASE"/>
    <property type="match status" value="1"/>
</dbReference>
<keyword evidence="1" id="KW-0723">Serine/threonine-protein kinase</keyword>
<feature type="transmembrane region" description="Helical" evidence="5">
    <location>
        <begin position="1021"/>
        <end position="1048"/>
    </location>
</feature>
<dbReference type="PANTHER" id="PTHR45756:SF1">
    <property type="entry name" value="PROTEIN KINASE DOMAIN CONTAINING PROTEIN"/>
    <property type="match status" value="1"/>
</dbReference>
<accession>A0A0A1UGM6</accession>
<dbReference type="KEGG" id="eiv:EIN_506400"/>
<dbReference type="SMART" id="SM00220">
    <property type="entry name" value="S_TKc"/>
    <property type="match status" value="1"/>
</dbReference>
<dbReference type="CDD" id="cd13999">
    <property type="entry name" value="STKc_MAP3K-like"/>
    <property type="match status" value="1"/>
</dbReference>
<dbReference type="InterPro" id="IPR017441">
    <property type="entry name" value="Protein_kinase_ATP_BS"/>
</dbReference>
<feature type="binding site" evidence="4">
    <location>
        <position position="1229"/>
    </location>
    <ligand>
        <name>ATP</name>
        <dbReference type="ChEBI" id="CHEBI:30616"/>
    </ligand>
</feature>
<dbReference type="InterPro" id="IPR000719">
    <property type="entry name" value="Prot_kinase_dom"/>
</dbReference>
<dbReference type="InterPro" id="IPR009030">
    <property type="entry name" value="Growth_fac_rcpt_cys_sf"/>
</dbReference>
<evidence type="ECO:0000256" key="4">
    <source>
        <dbReference type="PROSITE-ProRule" id="PRU10141"/>
    </source>
</evidence>
<organism evidence="7 8">
    <name type="scientific">Entamoeba invadens IP1</name>
    <dbReference type="NCBI Taxonomy" id="370355"/>
    <lineage>
        <taxon>Eukaryota</taxon>
        <taxon>Amoebozoa</taxon>
        <taxon>Evosea</taxon>
        <taxon>Archamoebae</taxon>
        <taxon>Mastigamoebida</taxon>
        <taxon>Entamoebidae</taxon>
        <taxon>Entamoeba</taxon>
    </lineage>
</organism>
<dbReference type="GeneID" id="14891870"/>
<dbReference type="SMART" id="SM00261">
    <property type="entry name" value="FU"/>
    <property type="match status" value="2"/>
</dbReference>
<name>A0A0A1UGM6_ENTIV</name>
<keyword evidence="7" id="KW-0418">Kinase</keyword>
<dbReference type="PROSITE" id="PS00107">
    <property type="entry name" value="PROTEIN_KINASE_ATP"/>
    <property type="match status" value="1"/>
</dbReference>
<dbReference type="EMBL" id="KB206320">
    <property type="protein sequence ID" value="ELP92829.1"/>
    <property type="molecule type" value="Genomic_DNA"/>
</dbReference>
<feature type="domain" description="Protein kinase" evidence="6">
    <location>
        <begin position="1201"/>
        <end position="1465"/>
    </location>
</feature>
<dbReference type="VEuPathDB" id="AmoebaDB:EIN_506400"/>
<keyword evidence="5" id="KW-0812">Transmembrane</keyword>
<dbReference type="OrthoDB" id="300641at2759"/>
<dbReference type="Proteomes" id="UP000014680">
    <property type="component" value="Unassembled WGS sequence"/>
</dbReference>
<dbReference type="Pfam" id="PF07714">
    <property type="entry name" value="PK_Tyr_Ser-Thr"/>
    <property type="match status" value="1"/>
</dbReference>
<dbReference type="GO" id="GO:0004709">
    <property type="term" value="F:MAP kinase kinase kinase activity"/>
    <property type="evidence" value="ECO:0007669"/>
    <property type="project" value="UniProtKB-EC"/>
</dbReference>
<evidence type="ECO:0000256" key="2">
    <source>
        <dbReference type="ARBA" id="ARBA00022741"/>
    </source>
</evidence>
<dbReference type="PROSITE" id="PS50011">
    <property type="entry name" value="PROTEIN_KINASE_DOM"/>
    <property type="match status" value="1"/>
</dbReference>
<keyword evidence="3 4" id="KW-0067">ATP-binding</keyword>
<dbReference type="InterPro" id="IPR008271">
    <property type="entry name" value="Ser/Thr_kinase_AS"/>
</dbReference>
<keyword evidence="5" id="KW-0472">Membrane</keyword>
<gene>
    <name evidence="7" type="ORF">EIN_506400</name>
</gene>
<dbReference type="Gene3D" id="1.10.510.10">
    <property type="entry name" value="Transferase(Phosphotransferase) domain 1"/>
    <property type="match status" value="1"/>
</dbReference>
<dbReference type="InterPro" id="IPR001245">
    <property type="entry name" value="Ser-Thr/Tyr_kinase_cat_dom"/>
</dbReference>
<dbReference type="RefSeq" id="XP_004259600.1">
    <property type="nucleotide sequence ID" value="XM_004259552.1"/>
</dbReference>
<dbReference type="SUPFAM" id="SSF57184">
    <property type="entry name" value="Growth factor receptor domain"/>
    <property type="match status" value="1"/>
</dbReference>
<evidence type="ECO:0000256" key="1">
    <source>
        <dbReference type="ARBA" id="ARBA00022527"/>
    </source>
</evidence>